<sequence>MAAEIPTIRTLDELTRAVRSHTDVFLRYSHGPDEDREAGASIDYESGARMPGLSVTTVQPEPWWPRAATDWVARRVCKYAELGAEEGRRPWLLTGRVVGHGPDHEPLVVDVEPLAFLADSVVRESEEHYRRHFDVARDSTD</sequence>
<gene>
    <name evidence="1" type="ORF">E1269_05640</name>
</gene>
<comment type="caution">
    <text evidence="1">The sequence shown here is derived from an EMBL/GenBank/DDBJ whole genome shotgun (WGS) entry which is preliminary data.</text>
</comment>
<dbReference type="EMBL" id="SMKZ01000005">
    <property type="protein sequence ID" value="TDE13513.1"/>
    <property type="molecule type" value="Genomic_DNA"/>
</dbReference>
<evidence type="ECO:0000313" key="2">
    <source>
        <dbReference type="Proteomes" id="UP000294739"/>
    </source>
</evidence>
<reference evidence="1 2" key="1">
    <citation type="submission" date="2019-03" db="EMBL/GenBank/DDBJ databases">
        <title>Draft genome sequences of novel Actinobacteria.</title>
        <authorList>
            <person name="Sahin N."/>
            <person name="Ay H."/>
            <person name="Saygin H."/>
        </authorList>
    </citation>
    <scope>NUCLEOTIDE SEQUENCE [LARGE SCALE GENOMIC DNA]</scope>
    <source>
        <strain evidence="1 2">5K138</strain>
    </source>
</reference>
<accession>A0A4R5DRS8</accession>
<dbReference type="InParanoid" id="A0A4R5DRS8"/>
<dbReference type="Proteomes" id="UP000294739">
    <property type="component" value="Unassembled WGS sequence"/>
</dbReference>
<dbReference type="OrthoDB" id="3531920at2"/>
<dbReference type="Pfam" id="PF19593">
    <property type="entry name" value="DUF6098"/>
    <property type="match status" value="1"/>
</dbReference>
<organism evidence="1 2">
    <name type="scientific">Jiangella asiatica</name>
    <dbReference type="NCBI Taxonomy" id="2530372"/>
    <lineage>
        <taxon>Bacteria</taxon>
        <taxon>Bacillati</taxon>
        <taxon>Actinomycetota</taxon>
        <taxon>Actinomycetes</taxon>
        <taxon>Jiangellales</taxon>
        <taxon>Jiangellaceae</taxon>
        <taxon>Jiangella</taxon>
    </lineage>
</organism>
<dbReference type="RefSeq" id="WP_131892251.1">
    <property type="nucleotide sequence ID" value="NZ_SMKZ01000005.1"/>
</dbReference>
<protein>
    <submittedName>
        <fullName evidence="1">Uncharacterized protein</fullName>
    </submittedName>
</protein>
<dbReference type="InterPro" id="IPR046080">
    <property type="entry name" value="DUF6098"/>
</dbReference>
<proteinExistence type="predicted"/>
<evidence type="ECO:0000313" key="1">
    <source>
        <dbReference type="EMBL" id="TDE13513.1"/>
    </source>
</evidence>
<dbReference type="AlphaFoldDB" id="A0A4R5DRS8"/>
<name>A0A4R5DRS8_9ACTN</name>
<keyword evidence="2" id="KW-1185">Reference proteome</keyword>